<dbReference type="InterPro" id="IPR000160">
    <property type="entry name" value="GGDEF_dom"/>
</dbReference>
<keyword evidence="7" id="KW-1185">Reference proteome</keyword>
<dbReference type="InterPro" id="IPR052155">
    <property type="entry name" value="Biofilm_reg_signaling"/>
</dbReference>
<evidence type="ECO:0000259" key="3">
    <source>
        <dbReference type="PROSITE" id="PS50112"/>
    </source>
</evidence>
<accession>A0ABS8WC83</accession>
<evidence type="ECO:0000256" key="2">
    <source>
        <dbReference type="SAM" id="SignalP"/>
    </source>
</evidence>
<dbReference type="RefSeq" id="WP_233053532.1">
    <property type="nucleotide sequence ID" value="NZ_JAIMJA010000013.1"/>
</dbReference>
<name>A0ABS8WC83_9GAMM</name>
<proteinExistence type="predicted"/>
<dbReference type="Pfam" id="PF13426">
    <property type="entry name" value="PAS_9"/>
    <property type="match status" value="2"/>
</dbReference>
<dbReference type="CDD" id="cd01949">
    <property type="entry name" value="GGDEF"/>
    <property type="match status" value="1"/>
</dbReference>
<dbReference type="PANTHER" id="PTHR44757">
    <property type="entry name" value="DIGUANYLATE CYCLASE DGCP"/>
    <property type="match status" value="1"/>
</dbReference>
<dbReference type="SUPFAM" id="SSF55073">
    <property type="entry name" value="Nucleotide cyclase"/>
    <property type="match status" value="1"/>
</dbReference>
<evidence type="ECO:0000259" key="4">
    <source>
        <dbReference type="PROSITE" id="PS50883"/>
    </source>
</evidence>
<gene>
    <name evidence="6" type="ORF">K6Y31_13730</name>
</gene>
<dbReference type="EMBL" id="JAIMJA010000013">
    <property type="protein sequence ID" value="MCE2595868.1"/>
    <property type="molecule type" value="Genomic_DNA"/>
</dbReference>
<dbReference type="PANTHER" id="PTHR44757:SF4">
    <property type="entry name" value="DIGUANYLATE CYCLASE DGCE-RELATED"/>
    <property type="match status" value="1"/>
</dbReference>
<feature type="chain" id="PRO_5046740647" evidence="2">
    <location>
        <begin position="29"/>
        <end position="1062"/>
    </location>
</feature>
<dbReference type="Pfam" id="PF00563">
    <property type="entry name" value="EAL"/>
    <property type="match status" value="1"/>
</dbReference>
<dbReference type="InterPro" id="IPR035919">
    <property type="entry name" value="EAL_sf"/>
</dbReference>
<evidence type="ECO:0000259" key="5">
    <source>
        <dbReference type="PROSITE" id="PS50887"/>
    </source>
</evidence>
<evidence type="ECO:0000313" key="7">
    <source>
        <dbReference type="Proteomes" id="UP001201273"/>
    </source>
</evidence>
<evidence type="ECO:0000256" key="1">
    <source>
        <dbReference type="SAM" id="Phobius"/>
    </source>
</evidence>
<dbReference type="Gene3D" id="3.30.450.20">
    <property type="entry name" value="PAS domain"/>
    <property type="match status" value="2"/>
</dbReference>
<dbReference type="PROSITE" id="PS50112">
    <property type="entry name" value="PAS"/>
    <property type="match status" value="2"/>
</dbReference>
<keyword evidence="2" id="KW-0732">Signal</keyword>
<dbReference type="SMART" id="SM00091">
    <property type="entry name" value="PAS"/>
    <property type="match status" value="2"/>
</dbReference>
<keyword evidence="1" id="KW-0472">Membrane</keyword>
<feature type="domain" description="GGDEF" evidence="5">
    <location>
        <begin position="660"/>
        <end position="793"/>
    </location>
</feature>
<dbReference type="Gene3D" id="3.20.20.450">
    <property type="entry name" value="EAL domain"/>
    <property type="match status" value="1"/>
</dbReference>
<dbReference type="Proteomes" id="UP001201273">
    <property type="component" value="Unassembled WGS sequence"/>
</dbReference>
<evidence type="ECO:0000313" key="6">
    <source>
        <dbReference type="EMBL" id="MCE2595868.1"/>
    </source>
</evidence>
<feature type="transmembrane region" description="Helical" evidence="1">
    <location>
        <begin position="343"/>
        <end position="365"/>
    </location>
</feature>
<feature type="domain" description="PAS" evidence="3">
    <location>
        <begin position="505"/>
        <end position="556"/>
    </location>
</feature>
<dbReference type="Gene3D" id="3.40.50.2300">
    <property type="match status" value="2"/>
</dbReference>
<dbReference type="Gene3D" id="3.30.70.270">
    <property type="match status" value="1"/>
</dbReference>
<dbReference type="Pfam" id="PF00990">
    <property type="entry name" value="GGDEF"/>
    <property type="match status" value="1"/>
</dbReference>
<dbReference type="NCBIfam" id="TIGR00229">
    <property type="entry name" value="sensory_box"/>
    <property type="match status" value="2"/>
</dbReference>
<dbReference type="SMART" id="SM00267">
    <property type="entry name" value="GGDEF"/>
    <property type="match status" value="1"/>
</dbReference>
<dbReference type="NCBIfam" id="TIGR00254">
    <property type="entry name" value="GGDEF"/>
    <property type="match status" value="1"/>
</dbReference>
<feature type="signal peptide" evidence="2">
    <location>
        <begin position="1"/>
        <end position="28"/>
    </location>
</feature>
<keyword evidence="1" id="KW-0812">Transmembrane</keyword>
<comment type="caution">
    <text evidence="6">The sequence shown here is derived from an EMBL/GenBank/DDBJ whole genome shotgun (WGS) entry which is preliminary data.</text>
</comment>
<dbReference type="SMART" id="SM00052">
    <property type="entry name" value="EAL"/>
    <property type="match status" value="1"/>
</dbReference>
<sequence length="1062" mass="120011">MQILGLSRFFCSIFFGAMLLMTSAGVEAKQQEVLVLHSYHQGFKWTRDLQAGIESILKNQEVSLYVSYLDSKRFFTDEYMSLLTEAFARKFSHRDFDLVIVTDNNALALAKAYGQRLFPNTPIVFAGVNNFTPALIDGMSKVTGIVESPDLFDTLTAALSLRPRTKDIYVIVDDTTTGQLLQRDIERISSQIYPKLHVLNEETFLTLKQKVSNINGDAIILFTIFSRDRDGQYLEHEHLLQSLFEVAKVPIFGSWDYTLGYGVVVGGKMVSGFSQGERAARKALDILHSVPIEALPIETKSNNQFVFDAELLKHWQLDFDLLPKNSLIVNQVENQYNVYRDNFFVVLAVVLSLCIIIALLQFNLLKQKRVELELRASRTRFSALFHEAFQFIILLDDKGRILQTNKAALQLLNLNEVDVIGEYIWESPWWRHDLEEQQKLVSAIDMAQKGDFVRYESQQMNSSKQSVIVDLSLKPVRGGQGVEMILLEGRDINSIKRAEVELRESEARYRVLHDENPFMLLTINNQGLVLSCNRYGAILLGYSVDELVGKNITLFHTVAHDIGSQIKYLNQCASNPDGLLSRQIQYQTRLGQTLWLNETTRKVPGKEQFFLVCEDITETKHLSEQLAYQASHDFLTGLGNRSFFESELQSHIDSAAETGRVHALMYLDMDQFKVINDTCGHSAGDEVLKQLATLLTDSLPSHALLARLGGDEFGVIIADSLPDDALAYAHGIIAAIAEHHFISEEKTFSLGVSIGLVEMNESSGNRQYVLSCADTACYAAKDEGRNRVHVFKQDDQELQRRHGEMQWVNKVQQALREHRFCLYAQPIKRVGTQDEDKSYLHYEVLTRMIDDNGKLAPPGLFIPAAENYNLADKLDKLIIDKTLAWLKGHPDHVAKLDQCSINLSGQSIGNKEFVEYLVKALVDSELPLYKICFEVTETVAIANFSHASFLLKELKKLGCKLALDDFGTGLSSFGYLKRLPVDYLKIDGLFVRDIADDEMDYAMVRSINEVSQLMGKQTIAECVEDERVMMRLAEIGVDFAQGYHLGKPMPIEMMALVSLAME</sequence>
<keyword evidence="1" id="KW-1133">Transmembrane helix</keyword>
<protein>
    <submittedName>
        <fullName evidence="6">EAL domain-containing protein</fullName>
    </submittedName>
</protein>
<dbReference type="InterPro" id="IPR035965">
    <property type="entry name" value="PAS-like_dom_sf"/>
</dbReference>
<dbReference type="InterPro" id="IPR001633">
    <property type="entry name" value="EAL_dom"/>
</dbReference>
<dbReference type="InterPro" id="IPR000014">
    <property type="entry name" value="PAS"/>
</dbReference>
<feature type="domain" description="PAS" evidence="3">
    <location>
        <begin position="377"/>
        <end position="422"/>
    </location>
</feature>
<organism evidence="6 7">
    <name type="scientific">Motilimonas cestriensis</name>
    <dbReference type="NCBI Taxonomy" id="2742685"/>
    <lineage>
        <taxon>Bacteria</taxon>
        <taxon>Pseudomonadati</taxon>
        <taxon>Pseudomonadota</taxon>
        <taxon>Gammaproteobacteria</taxon>
        <taxon>Alteromonadales</taxon>
        <taxon>Alteromonadales genera incertae sedis</taxon>
        <taxon>Motilimonas</taxon>
    </lineage>
</organism>
<feature type="domain" description="EAL" evidence="4">
    <location>
        <begin position="804"/>
        <end position="1062"/>
    </location>
</feature>
<dbReference type="PROSITE" id="PS50887">
    <property type="entry name" value="GGDEF"/>
    <property type="match status" value="1"/>
</dbReference>
<dbReference type="SUPFAM" id="SSF141868">
    <property type="entry name" value="EAL domain-like"/>
    <property type="match status" value="1"/>
</dbReference>
<reference evidence="6 7" key="1">
    <citation type="journal article" date="2022" name="Environ. Microbiol. Rep.">
        <title>Eco-phylogenetic analyses reveal divergent evolution of vitamin B12 metabolism in the marine bacterial family 'Psychromonadaceae'.</title>
        <authorList>
            <person name="Jin X."/>
            <person name="Yang Y."/>
            <person name="Cao H."/>
            <person name="Gao B."/>
            <person name="Zhao Z."/>
        </authorList>
    </citation>
    <scope>NUCLEOTIDE SEQUENCE [LARGE SCALE GENOMIC DNA]</scope>
    <source>
        <strain evidence="6 7">MKS20</strain>
    </source>
</reference>
<dbReference type="CDD" id="cd00130">
    <property type="entry name" value="PAS"/>
    <property type="match status" value="2"/>
</dbReference>
<dbReference type="InterPro" id="IPR029787">
    <property type="entry name" value="Nucleotide_cyclase"/>
</dbReference>
<dbReference type="SUPFAM" id="SSF55785">
    <property type="entry name" value="PYP-like sensor domain (PAS domain)"/>
    <property type="match status" value="2"/>
</dbReference>
<dbReference type="PROSITE" id="PS50883">
    <property type="entry name" value="EAL"/>
    <property type="match status" value="1"/>
</dbReference>
<dbReference type="InterPro" id="IPR043128">
    <property type="entry name" value="Rev_trsase/Diguanyl_cyclase"/>
</dbReference>
<dbReference type="CDD" id="cd01948">
    <property type="entry name" value="EAL"/>
    <property type="match status" value="1"/>
</dbReference>